<reference evidence="2" key="1">
    <citation type="submission" date="2023-10" db="EMBL/GenBank/DDBJ databases">
        <title>Genome assemblies of two species of porcelain crab, Petrolisthes cinctipes and Petrolisthes manimaculis (Anomura: Porcellanidae).</title>
        <authorList>
            <person name="Angst P."/>
        </authorList>
    </citation>
    <scope>NUCLEOTIDE SEQUENCE</scope>
    <source>
        <strain evidence="2">PB745_01</strain>
        <tissue evidence="2">Gill</tissue>
    </source>
</reference>
<feature type="transmembrane region" description="Helical" evidence="1">
    <location>
        <begin position="99"/>
        <end position="120"/>
    </location>
</feature>
<dbReference type="PANTHER" id="PTHR46641">
    <property type="entry name" value="FMRFAMIDE RECEPTOR-RELATED"/>
    <property type="match status" value="1"/>
</dbReference>
<keyword evidence="1" id="KW-0812">Transmembrane</keyword>
<evidence type="ECO:0000313" key="3">
    <source>
        <dbReference type="Proteomes" id="UP001286313"/>
    </source>
</evidence>
<name>A0AAE1BF95_PETCI</name>
<evidence type="ECO:0000256" key="1">
    <source>
        <dbReference type="SAM" id="Phobius"/>
    </source>
</evidence>
<evidence type="ECO:0000313" key="2">
    <source>
        <dbReference type="EMBL" id="KAK3849410.1"/>
    </source>
</evidence>
<keyword evidence="1" id="KW-1133">Transmembrane helix</keyword>
<protein>
    <recommendedName>
        <fullName evidence="4">G-protein coupled receptors family 1 profile domain-containing protein</fullName>
    </recommendedName>
</protein>
<sequence>MNLTRVLPKGPSLIATNLCSFQNVSGNIILVSCKESRPTGAILVGRGSDGEGGNINGDGIGSVGTDDNPSSYDYAAYDYQHYGNFTDEQWGIVRQLNLYYVPLLIVVGFVGNLLSCVVFLNTRLRMRSSSYYLAALAIADVTYLSILFLVWLDLLGFNTFNVNVMCQQTIWLTPKACKSKRIPAVSSTAVRLSDRSSESR</sequence>
<comment type="caution">
    <text evidence="2">The sequence shown here is derived from an EMBL/GenBank/DDBJ whole genome shotgun (WGS) entry which is preliminary data.</text>
</comment>
<dbReference type="SUPFAM" id="SSF81321">
    <property type="entry name" value="Family A G protein-coupled receptor-like"/>
    <property type="match status" value="1"/>
</dbReference>
<gene>
    <name evidence="2" type="ORF">Pcinc_043836</name>
</gene>
<dbReference type="EMBL" id="JAWQEG010008942">
    <property type="protein sequence ID" value="KAK3849410.1"/>
    <property type="molecule type" value="Genomic_DNA"/>
</dbReference>
<feature type="transmembrane region" description="Helical" evidence="1">
    <location>
        <begin position="132"/>
        <end position="152"/>
    </location>
</feature>
<dbReference type="AlphaFoldDB" id="A0AAE1BF95"/>
<dbReference type="Proteomes" id="UP001286313">
    <property type="component" value="Unassembled WGS sequence"/>
</dbReference>
<keyword evidence="3" id="KW-1185">Reference proteome</keyword>
<evidence type="ECO:0008006" key="4">
    <source>
        <dbReference type="Google" id="ProtNLM"/>
    </source>
</evidence>
<dbReference type="PROSITE" id="PS51257">
    <property type="entry name" value="PROKAR_LIPOPROTEIN"/>
    <property type="match status" value="1"/>
</dbReference>
<accession>A0AAE1BF95</accession>
<organism evidence="2 3">
    <name type="scientific">Petrolisthes cinctipes</name>
    <name type="common">Flat porcelain crab</name>
    <dbReference type="NCBI Taxonomy" id="88211"/>
    <lineage>
        <taxon>Eukaryota</taxon>
        <taxon>Metazoa</taxon>
        <taxon>Ecdysozoa</taxon>
        <taxon>Arthropoda</taxon>
        <taxon>Crustacea</taxon>
        <taxon>Multicrustacea</taxon>
        <taxon>Malacostraca</taxon>
        <taxon>Eumalacostraca</taxon>
        <taxon>Eucarida</taxon>
        <taxon>Decapoda</taxon>
        <taxon>Pleocyemata</taxon>
        <taxon>Anomura</taxon>
        <taxon>Galatheoidea</taxon>
        <taxon>Porcellanidae</taxon>
        <taxon>Petrolisthes</taxon>
    </lineage>
</organism>
<keyword evidence="1" id="KW-0472">Membrane</keyword>
<dbReference type="PANTHER" id="PTHR46641:SF25">
    <property type="entry name" value="CNMAMIDE RECEPTOR-RELATED"/>
    <property type="match status" value="1"/>
</dbReference>
<proteinExistence type="predicted"/>
<dbReference type="InterPro" id="IPR052954">
    <property type="entry name" value="GPCR-Ligand_Int"/>
</dbReference>
<dbReference type="Gene3D" id="1.20.1070.10">
    <property type="entry name" value="Rhodopsin 7-helix transmembrane proteins"/>
    <property type="match status" value="1"/>
</dbReference>